<keyword evidence="3" id="KW-1185">Reference proteome</keyword>
<proteinExistence type="predicted"/>
<dbReference type="InterPro" id="IPR013922">
    <property type="entry name" value="Cyclin_PHO80-like"/>
</dbReference>
<evidence type="ECO:0000313" key="2">
    <source>
        <dbReference type="EMBL" id="GMM35407.1"/>
    </source>
</evidence>
<dbReference type="GO" id="GO:0019901">
    <property type="term" value="F:protein kinase binding"/>
    <property type="evidence" value="ECO:0007669"/>
    <property type="project" value="InterPro"/>
</dbReference>
<name>A0AAV5QLI0_9ASCO</name>
<dbReference type="GO" id="GO:0005634">
    <property type="term" value="C:nucleus"/>
    <property type="evidence" value="ECO:0007669"/>
    <property type="project" value="TreeGrafter"/>
</dbReference>
<reference evidence="2 3" key="1">
    <citation type="journal article" date="2023" name="Elife">
        <title>Identification of key yeast species and microbe-microbe interactions impacting larval growth of Drosophila in the wild.</title>
        <authorList>
            <person name="Mure A."/>
            <person name="Sugiura Y."/>
            <person name="Maeda R."/>
            <person name="Honda K."/>
            <person name="Sakurai N."/>
            <person name="Takahashi Y."/>
            <person name="Watada M."/>
            <person name="Katoh T."/>
            <person name="Gotoh A."/>
            <person name="Gotoh Y."/>
            <person name="Taniguchi I."/>
            <person name="Nakamura K."/>
            <person name="Hayashi T."/>
            <person name="Katayama T."/>
            <person name="Uemura T."/>
            <person name="Hattori Y."/>
        </authorList>
    </citation>
    <scope>NUCLEOTIDE SEQUENCE [LARGE SCALE GENOMIC DNA]</scope>
    <source>
        <strain evidence="2 3">SC-9</strain>
    </source>
</reference>
<dbReference type="GeneID" id="90073386"/>
<dbReference type="Pfam" id="PF08613">
    <property type="entry name" value="Cyclin"/>
    <property type="match status" value="1"/>
</dbReference>
<organism evidence="2 3">
    <name type="scientific">Saccharomycopsis crataegensis</name>
    <dbReference type="NCBI Taxonomy" id="43959"/>
    <lineage>
        <taxon>Eukaryota</taxon>
        <taxon>Fungi</taxon>
        <taxon>Dikarya</taxon>
        <taxon>Ascomycota</taxon>
        <taxon>Saccharomycotina</taxon>
        <taxon>Saccharomycetes</taxon>
        <taxon>Saccharomycopsidaceae</taxon>
        <taxon>Saccharomycopsis</taxon>
    </lineage>
</organism>
<dbReference type="GO" id="GO:0016538">
    <property type="term" value="F:cyclin-dependent protein serine/threonine kinase regulator activity"/>
    <property type="evidence" value="ECO:0007669"/>
    <property type="project" value="TreeGrafter"/>
</dbReference>
<dbReference type="PANTHER" id="PTHR15615:SF27">
    <property type="entry name" value="PHO85 CYCLIN CLG1"/>
    <property type="match status" value="1"/>
</dbReference>
<dbReference type="RefSeq" id="XP_064852407.1">
    <property type="nucleotide sequence ID" value="XM_064996335.1"/>
</dbReference>
<dbReference type="CDD" id="cd20557">
    <property type="entry name" value="CYCLIN_ScPCL1-like"/>
    <property type="match status" value="1"/>
</dbReference>
<sequence>MYAVSQPPHYYYPPPPPPPSSSVGGNNYALQPSVNPGYGNSARLSNNNIYNQGSLPNHQHAPMLPQLHLAPISLQHHQVNQSHQFRNHLRNSSQNSRFLQNNQQPYPAPPPHHQQQETVVDDKGYNSYVMAKFAAEFAFDVLQGYVPQIPESFVTKLTSVLDATRLSKTSVLLGLTYLHRRKRLATLSHRGELQYNLQNEKIFLYTAVALIIANKYNDDNTFTNRSWSNATGISIQDLNSSERDWLVSCNYDLHFNVQSQQFKNQYYSSYNPQPYETRPWLVSLDTVNPKGYFNSQISYATNEIYGTNDPAKKSLTNGIQDYQCIESMYNYFESHRSLRSPIMTSFDQSSNYYSPISNNNSYVYHNQYEDRYKSEIRTPKSACDFNNDLSKYSTRPGLQKYDYPNGLFSKNYNDQYGYAAANNNNNNTPHDYPLMANRSQSNFGHQLPHSGFDSYANCTDNSNTAAAVNNNMNNLRRSSSRHSINQSQTQLPPLLSTGLGMGSNSLANYDSASVSSFPTLGYDTNMSTSPNYSSNYFNTTLFRGSDSGINNSGLTGLTMSTGGRPYFFNNNGINDGLSICGNNNRSFQFYI</sequence>
<gene>
    <name evidence="2" type="ORF">DASC09_027320</name>
</gene>
<dbReference type="EMBL" id="BTFZ01000006">
    <property type="protein sequence ID" value="GMM35407.1"/>
    <property type="molecule type" value="Genomic_DNA"/>
</dbReference>
<feature type="compositionally biased region" description="Pro residues" evidence="1">
    <location>
        <begin position="10"/>
        <end position="20"/>
    </location>
</feature>
<accession>A0AAV5QLI0</accession>
<dbReference type="Gene3D" id="1.10.472.10">
    <property type="entry name" value="Cyclin-like"/>
    <property type="match status" value="1"/>
</dbReference>
<evidence type="ECO:0000256" key="1">
    <source>
        <dbReference type="SAM" id="MobiDB-lite"/>
    </source>
</evidence>
<comment type="caution">
    <text evidence="2">The sequence shown here is derived from an EMBL/GenBank/DDBJ whole genome shotgun (WGS) entry which is preliminary data.</text>
</comment>
<feature type="compositionally biased region" description="Polar residues" evidence="1">
    <location>
        <begin position="23"/>
        <end position="34"/>
    </location>
</feature>
<dbReference type="Proteomes" id="UP001360560">
    <property type="component" value="Unassembled WGS sequence"/>
</dbReference>
<feature type="region of interest" description="Disordered" evidence="1">
    <location>
        <begin position="1"/>
        <end position="41"/>
    </location>
</feature>
<protein>
    <submittedName>
        <fullName evidence="2">Clg1 protein</fullName>
    </submittedName>
</protein>
<dbReference type="GO" id="GO:0000307">
    <property type="term" value="C:cyclin-dependent protein kinase holoenzyme complex"/>
    <property type="evidence" value="ECO:0007669"/>
    <property type="project" value="UniProtKB-ARBA"/>
</dbReference>
<dbReference type="AlphaFoldDB" id="A0AAV5QLI0"/>
<dbReference type="PANTHER" id="PTHR15615">
    <property type="match status" value="1"/>
</dbReference>
<evidence type="ECO:0000313" key="3">
    <source>
        <dbReference type="Proteomes" id="UP001360560"/>
    </source>
</evidence>